<dbReference type="PANTHER" id="PTHR32089">
    <property type="entry name" value="METHYL-ACCEPTING CHEMOTAXIS PROTEIN MCPB"/>
    <property type="match status" value="1"/>
</dbReference>
<dbReference type="PROSITE" id="PS50111">
    <property type="entry name" value="CHEMOTAXIS_TRANSDUC_2"/>
    <property type="match status" value="1"/>
</dbReference>
<protein>
    <recommendedName>
        <fullName evidence="4">Methyl-accepting transducer domain-containing protein</fullName>
    </recommendedName>
</protein>
<dbReference type="PANTHER" id="PTHR32089:SF112">
    <property type="entry name" value="LYSOZYME-LIKE PROTEIN-RELATED"/>
    <property type="match status" value="1"/>
</dbReference>
<comment type="similarity">
    <text evidence="2">Belongs to the methyl-accepting chemotaxis (MCP) protein family.</text>
</comment>
<dbReference type="Gene3D" id="3.30.450.40">
    <property type="match status" value="1"/>
</dbReference>
<evidence type="ECO:0000256" key="2">
    <source>
        <dbReference type="ARBA" id="ARBA00029447"/>
    </source>
</evidence>
<organism evidence="5 6">
    <name type="scientific">Methylobacterium organophilum</name>
    <dbReference type="NCBI Taxonomy" id="410"/>
    <lineage>
        <taxon>Bacteria</taxon>
        <taxon>Pseudomonadati</taxon>
        <taxon>Pseudomonadota</taxon>
        <taxon>Alphaproteobacteria</taxon>
        <taxon>Hyphomicrobiales</taxon>
        <taxon>Methylobacteriaceae</taxon>
        <taxon>Methylobacterium</taxon>
    </lineage>
</organism>
<dbReference type="Gene3D" id="1.10.287.950">
    <property type="entry name" value="Methyl-accepting chemotaxis protein"/>
    <property type="match status" value="1"/>
</dbReference>
<evidence type="ECO:0000256" key="3">
    <source>
        <dbReference type="PROSITE-ProRule" id="PRU00284"/>
    </source>
</evidence>
<dbReference type="Pfam" id="PF13185">
    <property type="entry name" value="GAF_2"/>
    <property type="match status" value="1"/>
</dbReference>
<dbReference type="SUPFAM" id="SSF55781">
    <property type="entry name" value="GAF domain-like"/>
    <property type="match status" value="1"/>
</dbReference>
<feature type="domain" description="Methyl-accepting transducer" evidence="4">
    <location>
        <begin position="221"/>
        <end position="447"/>
    </location>
</feature>
<reference evidence="5" key="1">
    <citation type="journal article" date="2021" name="Front. Microbiol.">
        <title>Comprehensive Comparative Genomics and Phenotyping of Methylobacterium Species.</title>
        <authorList>
            <person name="Alessa O."/>
            <person name="Ogura Y."/>
            <person name="Fujitani Y."/>
            <person name="Takami H."/>
            <person name="Hayashi T."/>
            <person name="Sahin N."/>
            <person name="Tani A."/>
        </authorList>
    </citation>
    <scope>NUCLEOTIDE SEQUENCE</scope>
    <source>
        <strain evidence="5">NBRC 15689</strain>
    </source>
</reference>
<dbReference type="InterPro" id="IPR003018">
    <property type="entry name" value="GAF"/>
</dbReference>
<dbReference type="InterPro" id="IPR029016">
    <property type="entry name" value="GAF-like_dom_sf"/>
</dbReference>
<keyword evidence="1 3" id="KW-0807">Transducer</keyword>
<name>A0ABQ4TCS2_METOR</name>
<gene>
    <name evidence="5" type="ORF">LKMONMHP_3168</name>
</gene>
<accession>A0ABQ4TCS2</accession>
<dbReference type="SMART" id="SM00065">
    <property type="entry name" value="GAF"/>
    <property type="match status" value="1"/>
</dbReference>
<comment type="caution">
    <text evidence="5">The sequence shown here is derived from an EMBL/GenBank/DDBJ whole genome shotgun (WGS) entry which is preliminary data.</text>
</comment>
<dbReference type="InterPro" id="IPR004090">
    <property type="entry name" value="Chemotax_Me-accpt_rcpt"/>
</dbReference>
<dbReference type="EMBL" id="BPQV01000009">
    <property type="protein sequence ID" value="GJE28299.1"/>
    <property type="molecule type" value="Genomic_DNA"/>
</dbReference>
<evidence type="ECO:0000313" key="5">
    <source>
        <dbReference type="EMBL" id="GJE28299.1"/>
    </source>
</evidence>
<keyword evidence="6" id="KW-1185">Reference proteome</keyword>
<reference evidence="5" key="2">
    <citation type="submission" date="2021-08" db="EMBL/GenBank/DDBJ databases">
        <authorList>
            <person name="Tani A."/>
            <person name="Ola A."/>
            <person name="Ogura Y."/>
            <person name="Katsura K."/>
            <person name="Hayashi T."/>
        </authorList>
    </citation>
    <scope>NUCLEOTIDE SEQUENCE</scope>
    <source>
        <strain evidence="5">NBRC 15689</strain>
    </source>
</reference>
<sequence length="475" mass="49762">MSRIRWLRTGKARVAKPALSRTITRDLTSVLALLNGVSRNCALAPSLAEATRASLEAVARFTGWPIAHAYRRQPDSDGRMTSMGVWFLAAGQGSQAAESFVAASERAVFAPGEGMIGRVAADGNPVSCEDVTVLPGFLRAATAKANGVRGCFAFPVIVEGRVEIVLEFFSHEPARLDGELLELMAYVAERLAITLVEHDQRARSEGLMQALGSIAARLAETTASVETGSRTVLSVAQNVDARRADVDRASTEVSQEIEGPTALMQQLVTLSHEARGHAERIDAISGTTVAALAEAVTTFTDLQGKIRDVGHIGDLIGVIAGQTNLLALNATIEAARAGEAGRGFSVVAAEVKDLSAQVTQATAEIAAQVGRLGRAAAEATASLNRVRGEIETVHGASFDIGRISGAYEEVSSGVAERVSRARRTIAEAVSQLDALQATTTEAVASSHSLGDSSALLRAQSEELETAMRALSAPSA</sequence>
<evidence type="ECO:0000259" key="4">
    <source>
        <dbReference type="PROSITE" id="PS50111"/>
    </source>
</evidence>
<dbReference type="RefSeq" id="WP_238312207.1">
    <property type="nucleotide sequence ID" value="NZ_BPQV01000009.1"/>
</dbReference>
<dbReference type="PRINTS" id="PR00260">
    <property type="entry name" value="CHEMTRNSDUCR"/>
</dbReference>
<evidence type="ECO:0000313" key="6">
    <source>
        <dbReference type="Proteomes" id="UP001055156"/>
    </source>
</evidence>
<dbReference type="Proteomes" id="UP001055156">
    <property type="component" value="Unassembled WGS sequence"/>
</dbReference>
<dbReference type="InterPro" id="IPR004089">
    <property type="entry name" value="MCPsignal_dom"/>
</dbReference>
<proteinExistence type="inferred from homology"/>
<dbReference type="SMART" id="SM00283">
    <property type="entry name" value="MA"/>
    <property type="match status" value="1"/>
</dbReference>
<dbReference type="Pfam" id="PF00015">
    <property type="entry name" value="MCPsignal"/>
    <property type="match status" value="1"/>
</dbReference>
<dbReference type="SUPFAM" id="SSF58104">
    <property type="entry name" value="Methyl-accepting chemotaxis protein (MCP) signaling domain"/>
    <property type="match status" value="1"/>
</dbReference>
<evidence type="ECO:0000256" key="1">
    <source>
        <dbReference type="ARBA" id="ARBA00023224"/>
    </source>
</evidence>